<gene>
    <name evidence="2" type="primary">LOC110769068</name>
</gene>
<dbReference type="Proteomes" id="UP000515124">
    <property type="component" value="Unplaced"/>
</dbReference>
<dbReference type="KEGG" id="pavi:110769068"/>
<accession>A0A6P5TNN9</accession>
<dbReference type="CDD" id="cd09272">
    <property type="entry name" value="RNase_HI_RT_Ty1"/>
    <property type="match status" value="1"/>
</dbReference>
<dbReference type="RefSeq" id="XP_021828659.1">
    <property type="nucleotide sequence ID" value="XM_021972967.1"/>
</dbReference>
<sequence length="225" mass="25809">MSFAIVHYDVWGPTPISTPSGARWFVTFIDDCTHDPSNEIHLQPYKLPVRKNRGIPKIQFEVDPKAKVKYPISNHVSTHRLSAPHAMLIKPLDSLSTPSSVEEALMDPNWKQAMNDEMQAFQKNSTWELVPPKWQTNCDDPDERKALQEYLSKEFEMKDLGTLKYFLGIEVSRSQQDANWAGFQTNRRSTSGYFTFVGGNLVTWRSKKQNVVARSSAEAEYREPN</sequence>
<organism evidence="1 2">
    <name type="scientific">Prunus avium</name>
    <name type="common">Cherry</name>
    <name type="synonym">Cerasus avium</name>
    <dbReference type="NCBI Taxonomy" id="42229"/>
    <lineage>
        <taxon>Eukaryota</taxon>
        <taxon>Viridiplantae</taxon>
        <taxon>Streptophyta</taxon>
        <taxon>Embryophyta</taxon>
        <taxon>Tracheophyta</taxon>
        <taxon>Spermatophyta</taxon>
        <taxon>Magnoliopsida</taxon>
        <taxon>eudicotyledons</taxon>
        <taxon>Gunneridae</taxon>
        <taxon>Pentapetalae</taxon>
        <taxon>rosids</taxon>
        <taxon>fabids</taxon>
        <taxon>Rosales</taxon>
        <taxon>Rosaceae</taxon>
        <taxon>Amygdaloideae</taxon>
        <taxon>Amygdaleae</taxon>
        <taxon>Prunus</taxon>
    </lineage>
</organism>
<protein>
    <submittedName>
        <fullName evidence="2">Uncharacterized protein LOC110769068</fullName>
    </submittedName>
</protein>
<reference evidence="2" key="1">
    <citation type="submission" date="2025-08" db="UniProtKB">
        <authorList>
            <consortium name="RefSeq"/>
        </authorList>
    </citation>
    <scope>IDENTIFICATION</scope>
</reference>
<keyword evidence="1" id="KW-1185">Reference proteome</keyword>
<dbReference type="PANTHER" id="PTHR11439">
    <property type="entry name" value="GAG-POL-RELATED RETROTRANSPOSON"/>
    <property type="match status" value="1"/>
</dbReference>
<dbReference type="PANTHER" id="PTHR11439:SF463">
    <property type="entry name" value="REVERSE TRANSCRIPTASE TY1_COPIA-TYPE DOMAIN-CONTAINING PROTEIN"/>
    <property type="match status" value="1"/>
</dbReference>
<evidence type="ECO:0000313" key="1">
    <source>
        <dbReference type="Proteomes" id="UP000515124"/>
    </source>
</evidence>
<name>A0A6P5TNN9_PRUAV</name>
<proteinExistence type="predicted"/>
<evidence type="ECO:0000313" key="2">
    <source>
        <dbReference type="RefSeq" id="XP_021828659.1"/>
    </source>
</evidence>
<dbReference type="GeneID" id="110769068"/>
<dbReference type="AlphaFoldDB" id="A0A6P5TNN9"/>